<accession>A0A6G1AGG4</accession>
<reference evidence="3 4" key="1">
    <citation type="submission" date="2019-11" db="EMBL/GenBank/DDBJ databases">
        <authorList>
            <person name="Yang C."/>
            <person name="Li F."/>
        </authorList>
    </citation>
    <scope>NUCLEOTIDE SEQUENCE [LARGE SCALE GENOMIC DNA]</scope>
    <source>
        <strain evidence="3">KB4526</strain>
        <tissue evidence="3">Muscle</tissue>
    </source>
</reference>
<gene>
    <name evidence="3" type="primary">Gstk1_1</name>
    <name evidence="3" type="ORF">FOF47_R09882</name>
</gene>
<keyword evidence="2" id="KW-1133">Transmembrane helix</keyword>
<evidence type="ECO:0000256" key="1">
    <source>
        <dbReference type="SAM" id="MobiDB-lite"/>
    </source>
</evidence>
<evidence type="ECO:0000313" key="3">
    <source>
        <dbReference type="EMBL" id="KAF0874697.1"/>
    </source>
</evidence>
<dbReference type="AlphaFoldDB" id="A0A6G1AGG4"/>
<dbReference type="OrthoDB" id="9451194at2759"/>
<evidence type="ECO:0000256" key="2">
    <source>
        <dbReference type="SAM" id="Phobius"/>
    </source>
</evidence>
<feature type="compositionally biased region" description="Basic and acidic residues" evidence="1">
    <location>
        <begin position="159"/>
        <end position="170"/>
    </location>
</feature>
<feature type="region of interest" description="Disordered" evidence="1">
    <location>
        <begin position="127"/>
        <end position="239"/>
    </location>
</feature>
<organism evidence="3 4">
    <name type="scientific">Crocuta crocuta</name>
    <name type="common">Spotted hyena</name>
    <dbReference type="NCBI Taxonomy" id="9678"/>
    <lineage>
        <taxon>Eukaryota</taxon>
        <taxon>Metazoa</taxon>
        <taxon>Chordata</taxon>
        <taxon>Craniata</taxon>
        <taxon>Vertebrata</taxon>
        <taxon>Euteleostomi</taxon>
        <taxon>Mammalia</taxon>
        <taxon>Eutheria</taxon>
        <taxon>Laurasiatheria</taxon>
        <taxon>Carnivora</taxon>
        <taxon>Feliformia</taxon>
        <taxon>Hyaenidae</taxon>
        <taxon>Crocuta</taxon>
    </lineage>
</organism>
<feature type="transmembrane region" description="Helical" evidence="2">
    <location>
        <begin position="69"/>
        <end position="90"/>
    </location>
</feature>
<keyword evidence="2" id="KW-0812">Transmembrane</keyword>
<dbReference type="Proteomes" id="UP000475037">
    <property type="component" value="Unassembled WGS sequence"/>
</dbReference>
<feature type="compositionally biased region" description="Pro residues" evidence="1">
    <location>
        <begin position="209"/>
        <end position="218"/>
    </location>
</feature>
<dbReference type="PANTHER" id="PTHR36294">
    <property type="entry name" value="TRANSMEMBRANE PROTEIN 139"/>
    <property type="match status" value="1"/>
</dbReference>
<sequence length="239" mass="25789">MVTLESDPASMPVASLDTIPVCLFAGAWGGAMVPRQLWGRLEKPLLFLCCASFLLGLALLGTQPDIAPVAYFFLTLGGCFLFACLLACFLEWGFRSMQTENPGASSNARDNEAFEVPTYEEAMVLESQSHPQELDQPPPYSSVVIPPGLEEGQPSDPEGPERPRLERRVGSEGSTTSGNPGRAPISLRLRGPRAVSTAPDLQSLGMPPKLEPLTPPPAYDVSFGQPDDDVFFENNRTPP</sequence>
<feature type="transmembrane region" description="Helical" evidence="2">
    <location>
        <begin position="12"/>
        <end position="33"/>
    </location>
</feature>
<evidence type="ECO:0000313" key="4">
    <source>
        <dbReference type="Proteomes" id="UP000475037"/>
    </source>
</evidence>
<feature type="non-terminal residue" evidence="3">
    <location>
        <position position="239"/>
    </location>
</feature>
<protein>
    <submittedName>
        <fullName evidence="3">GSTK1 transferase</fullName>
    </submittedName>
</protein>
<dbReference type="PANTHER" id="PTHR36294:SF1">
    <property type="entry name" value="TRANSMEMBRANE PROTEIN 139"/>
    <property type="match status" value="1"/>
</dbReference>
<dbReference type="GO" id="GO:0016740">
    <property type="term" value="F:transferase activity"/>
    <property type="evidence" value="ECO:0007669"/>
    <property type="project" value="UniProtKB-KW"/>
</dbReference>
<keyword evidence="2" id="KW-0472">Membrane</keyword>
<name>A0A6G1AGG4_CROCR</name>
<feature type="non-terminal residue" evidence="3">
    <location>
        <position position="1"/>
    </location>
</feature>
<dbReference type="EMBL" id="VOAJ01005331">
    <property type="protein sequence ID" value="KAF0874697.1"/>
    <property type="molecule type" value="Genomic_DNA"/>
</dbReference>
<keyword evidence="4" id="KW-1185">Reference proteome</keyword>
<proteinExistence type="predicted"/>
<feature type="transmembrane region" description="Helical" evidence="2">
    <location>
        <begin position="45"/>
        <end position="63"/>
    </location>
</feature>
<dbReference type="InterPro" id="IPR038805">
    <property type="entry name" value="TMEM139"/>
</dbReference>
<comment type="caution">
    <text evidence="3">The sequence shown here is derived from an EMBL/GenBank/DDBJ whole genome shotgun (WGS) entry which is preliminary data.</text>
</comment>
<keyword evidence="3" id="KW-0808">Transferase</keyword>